<keyword evidence="2" id="KW-1185">Reference proteome</keyword>
<dbReference type="AlphaFoldDB" id="A0A926II01"/>
<dbReference type="RefSeq" id="WP_262395554.1">
    <property type="nucleotide sequence ID" value="NZ_JACRTD010000006.1"/>
</dbReference>
<evidence type="ECO:0000313" key="1">
    <source>
        <dbReference type="EMBL" id="MBC8585841.1"/>
    </source>
</evidence>
<proteinExistence type="predicted"/>
<dbReference type="Proteomes" id="UP000623678">
    <property type="component" value="Unassembled WGS sequence"/>
</dbReference>
<sequence length="62" mass="6734">MNSVLHLEDTALRLKALVTVMSATDSDNEQALQEMPIVAGIASEMAERLYCAIADAKAQEVR</sequence>
<organism evidence="1 2">
    <name type="scientific">Youxingia wuxianensis</name>
    <dbReference type="NCBI Taxonomy" id="2763678"/>
    <lineage>
        <taxon>Bacteria</taxon>
        <taxon>Bacillati</taxon>
        <taxon>Bacillota</taxon>
        <taxon>Clostridia</taxon>
        <taxon>Eubacteriales</taxon>
        <taxon>Oscillospiraceae</taxon>
        <taxon>Youxingia</taxon>
    </lineage>
</organism>
<evidence type="ECO:0000313" key="2">
    <source>
        <dbReference type="Proteomes" id="UP000623678"/>
    </source>
</evidence>
<reference evidence="1" key="1">
    <citation type="submission" date="2020-08" db="EMBL/GenBank/DDBJ databases">
        <title>Genome public.</title>
        <authorList>
            <person name="Liu C."/>
            <person name="Sun Q."/>
        </authorList>
    </citation>
    <scope>NUCLEOTIDE SEQUENCE</scope>
    <source>
        <strain evidence="1">NSJ-64</strain>
    </source>
</reference>
<protein>
    <submittedName>
        <fullName evidence="1">Uncharacterized protein</fullName>
    </submittedName>
</protein>
<dbReference type="EMBL" id="JACRTD010000006">
    <property type="protein sequence ID" value="MBC8585841.1"/>
    <property type="molecule type" value="Genomic_DNA"/>
</dbReference>
<name>A0A926II01_9FIRM</name>
<comment type="caution">
    <text evidence="1">The sequence shown here is derived from an EMBL/GenBank/DDBJ whole genome shotgun (WGS) entry which is preliminary data.</text>
</comment>
<gene>
    <name evidence="1" type="ORF">H8705_09610</name>
</gene>
<accession>A0A926II01</accession>